<gene>
    <name evidence="6" type="primary">malR</name>
    <name evidence="6" type="ORF">NCTC11923_01943</name>
</gene>
<evidence type="ECO:0000259" key="5">
    <source>
        <dbReference type="PROSITE" id="PS50932"/>
    </source>
</evidence>
<dbReference type="PANTHER" id="PTHR30146:SF109">
    <property type="entry name" value="HTH-TYPE TRANSCRIPTIONAL REGULATOR GALS"/>
    <property type="match status" value="1"/>
</dbReference>
<accession>A0A448KED8</accession>
<dbReference type="InterPro" id="IPR010982">
    <property type="entry name" value="Lambda_DNA-bd_dom_sf"/>
</dbReference>
<organism evidence="6 7">
    <name type="scientific">Actinomyces slackii</name>
    <dbReference type="NCBI Taxonomy" id="52774"/>
    <lineage>
        <taxon>Bacteria</taxon>
        <taxon>Bacillati</taxon>
        <taxon>Actinomycetota</taxon>
        <taxon>Actinomycetes</taxon>
        <taxon>Actinomycetales</taxon>
        <taxon>Actinomycetaceae</taxon>
        <taxon>Actinomyces</taxon>
    </lineage>
</organism>
<reference evidence="6 7" key="1">
    <citation type="submission" date="2018-12" db="EMBL/GenBank/DDBJ databases">
        <authorList>
            <consortium name="Pathogen Informatics"/>
        </authorList>
    </citation>
    <scope>NUCLEOTIDE SEQUENCE [LARGE SCALE GENOMIC DNA]</scope>
    <source>
        <strain evidence="6 7">NCTC11923</strain>
    </source>
</reference>
<proteinExistence type="predicted"/>
<dbReference type="SUPFAM" id="SSF47413">
    <property type="entry name" value="lambda repressor-like DNA-binding domains"/>
    <property type="match status" value="1"/>
</dbReference>
<dbReference type="PANTHER" id="PTHR30146">
    <property type="entry name" value="LACI-RELATED TRANSCRIPTIONAL REPRESSOR"/>
    <property type="match status" value="1"/>
</dbReference>
<dbReference type="STRING" id="1278298.GCA_000428685_00377"/>
<dbReference type="GO" id="GO:0003700">
    <property type="term" value="F:DNA-binding transcription factor activity"/>
    <property type="evidence" value="ECO:0007669"/>
    <property type="project" value="TreeGrafter"/>
</dbReference>
<dbReference type="EMBL" id="LR134363">
    <property type="protein sequence ID" value="VEG75283.1"/>
    <property type="molecule type" value="Genomic_DNA"/>
</dbReference>
<dbReference type="Gene3D" id="1.10.260.40">
    <property type="entry name" value="lambda repressor-like DNA-binding domains"/>
    <property type="match status" value="1"/>
</dbReference>
<keyword evidence="2" id="KW-0238">DNA-binding</keyword>
<dbReference type="Pfam" id="PF00356">
    <property type="entry name" value="LacI"/>
    <property type="match status" value="1"/>
</dbReference>
<dbReference type="InterPro" id="IPR000843">
    <property type="entry name" value="HTH_LacI"/>
</dbReference>
<feature type="region of interest" description="Disordered" evidence="4">
    <location>
        <begin position="334"/>
        <end position="355"/>
    </location>
</feature>
<dbReference type="SUPFAM" id="SSF53822">
    <property type="entry name" value="Periplasmic binding protein-like I"/>
    <property type="match status" value="1"/>
</dbReference>
<evidence type="ECO:0000313" key="6">
    <source>
        <dbReference type="EMBL" id="VEG75283.1"/>
    </source>
</evidence>
<dbReference type="Proteomes" id="UP000276899">
    <property type="component" value="Chromosome"/>
</dbReference>
<evidence type="ECO:0000256" key="3">
    <source>
        <dbReference type="ARBA" id="ARBA00023163"/>
    </source>
</evidence>
<evidence type="ECO:0000256" key="1">
    <source>
        <dbReference type="ARBA" id="ARBA00023015"/>
    </source>
</evidence>
<dbReference type="GO" id="GO:0000976">
    <property type="term" value="F:transcription cis-regulatory region binding"/>
    <property type="evidence" value="ECO:0007669"/>
    <property type="project" value="TreeGrafter"/>
</dbReference>
<dbReference type="AlphaFoldDB" id="A0A448KED8"/>
<keyword evidence="7" id="KW-1185">Reference proteome</keyword>
<dbReference type="PROSITE" id="PS50932">
    <property type="entry name" value="HTH_LACI_2"/>
    <property type="match status" value="1"/>
</dbReference>
<dbReference type="KEGG" id="asla:NCTC11923_01943"/>
<evidence type="ECO:0000256" key="4">
    <source>
        <dbReference type="SAM" id="MobiDB-lite"/>
    </source>
</evidence>
<dbReference type="InterPro" id="IPR028082">
    <property type="entry name" value="Peripla_BP_I"/>
</dbReference>
<dbReference type="Gene3D" id="3.40.50.2300">
    <property type="match status" value="1"/>
</dbReference>
<evidence type="ECO:0000313" key="7">
    <source>
        <dbReference type="Proteomes" id="UP000276899"/>
    </source>
</evidence>
<protein>
    <submittedName>
        <fullName evidence="6">Maltose operon transcriptional repressor</fullName>
    </submittedName>
</protein>
<evidence type="ECO:0000256" key="2">
    <source>
        <dbReference type="ARBA" id="ARBA00023125"/>
    </source>
</evidence>
<name>A0A448KED8_9ACTO</name>
<dbReference type="SMART" id="SM00354">
    <property type="entry name" value="HTH_LACI"/>
    <property type="match status" value="1"/>
</dbReference>
<feature type="domain" description="HTH lacI-type" evidence="5">
    <location>
        <begin position="7"/>
        <end position="61"/>
    </location>
</feature>
<keyword evidence="3" id="KW-0804">Transcription</keyword>
<sequence length="355" mass="37467">MDSGRKATSRDVASLAGVSQTTVSYVMSGRRPVSDRTRQRVLEAMEELGYSPDASARALRSRRARVIGAMVPYRAGADAAAQHELIIALARRARMHGYDLLTLTTDEGVAGVRRVVSTGLCDGLLIMEVIDDDPRAREVTAATTPAVFIGLPGHPGAIAIDADYEAAGRQAVAELVARGHGHLHLVGSADESVRALGFLRRFAQGACQQARSVEVGLAVHSAQPGLSGALSAVAAMRPQAGEAIILGPLIDADDWANALERQGLRPGQEISLLASAWRGAHAHSPYEPARFEMGNEALAEQAVDLLIAHVEDDEAQGTEPILLPVALQRGNTLITRDSPAASRLGSPRRSAEPSA</sequence>
<dbReference type="RefSeq" id="WP_051281326.1">
    <property type="nucleotide sequence ID" value="NZ_CBCRWE010000014.1"/>
</dbReference>
<keyword evidence="1" id="KW-0805">Transcription regulation</keyword>
<dbReference type="CDD" id="cd01392">
    <property type="entry name" value="HTH_LacI"/>
    <property type="match status" value="1"/>
</dbReference>